<reference evidence="2" key="1">
    <citation type="journal article" date="2021" name="ISME J.">
        <title>Evolutionary origin and ecological implication of a unique nif island in free-living Bradyrhizobium lineages.</title>
        <authorList>
            <person name="Tao J."/>
        </authorList>
    </citation>
    <scope>NUCLEOTIDE SEQUENCE [LARGE SCALE GENOMIC DNA]</scope>
    <source>
        <strain evidence="2">SZCCT0094</strain>
    </source>
</reference>
<comment type="caution">
    <text evidence="1">The sequence shown here is derived from an EMBL/GenBank/DDBJ whole genome shotgun (WGS) entry which is preliminary data.</text>
</comment>
<gene>
    <name evidence="1" type="ORF">JQ619_04520</name>
</gene>
<keyword evidence="2" id="KW-1185">Reference proteome</keyword>
<accession>A0ABS5G157</accession>
<dbReference type="RefSeq" id="WP_012040847.1">
    <property type="nucleotide sequence ID" value="NZ_JABFDP010000051.1"/>
</dbReference>
<name>A0ABS5G157_9BRAD</name>
<evidence type="ECO:0000313" key="2">
    <source>
        <dbReference type="Proteomes" id="UP001314635"/>
    </source>
</evidence>
<protein>
    <submittedName>
        <fullName evidence="1">Uncharacterized protein</fullName>
    </submittedName>
</protein>
<dbReference type="EMBL" id="JAFCLK010000003">
    <property type="protein sequence ID" value="MBR1135022.1"/>
    <property type="molecule type" value="Genomic_DNA"/>
</dbReference>
<evidence type="ECO:0000313" key="1">
    <source>
        <dbReference type="EMBL" id="MBR1135022.1"/>
    </source>
</evidence>
<proteinExistence type="predicted"/>
<dbReference type="Proteomes" id="UP001314635">
    <property type="component" value="Unassembled WGS sequence"/>
</dbReference>
<organism evidence="1 2">
    <name type="scientific">Bradyrhizobium denitrificans</name>
    <dbReference type="NCBI Taxonomy" id="2734912"/>
    <lineage>
        <taxon>Bacteria</taxon>
        <taxon>Pseudomonadati</taxon>
        <taxon>Pseudomonadota</taxon>
        <taxon>Alphaproteobacteria</taxon>
        <taxon>Hyphomicrobiales</taxon>
        <taxon>Nitrobacteraceae</taxon>
        <taxon>Bradyrhizobium</taxon>
    </lineage>
</organism>
<sequence length="382" mass="43092">MGPVDRIWEFLQRLSPLTRSCLLSELERLELSGVDMPGSADIQARLRAEIRKDGVGGHRTANPSRYFFMPVEQLLIDGSPEHANEGRIARGSLTPIWEWISRDLLPTMARDYNAQMRDLIAADKQREIRQVASAFQTKVTKSLEGTLARADGIEQVRSKLKAYTASPSVFDDVVKLMKALRARDELAKFADSLPDRIAEFDDPQVKKMALLLDGLRKKEPEAVPFALTLVAKRLKEPWQVMRLATKAARTKNVADVVAAPYAMTIPMVLDQLEDKRLALRMALKNNRVVTAKEILTSIYEIEYAIQVRIDRIEESDWGARLEAIMTSTDRMVQAEIKRFPDEVGHVLGSNRLRGHRSLSGRLTYLAWKGRDAIKTALRSTTG</sequence>